<dbReference type="AlphaFoldDB" id="X0YU71"/>
<sequence length="91" mass="10528">MIKMKPNESDWKSKLLFSPEDVTLFNSARLLILFEILENLGIKKGIDLERLSYYDFFAANPFLIITENDPLWLDLEIAGFETYTIGYISSS</sequence>
<feature type="non-terminal residue" evidence="1">
    <location>
        <position position="91"/>
    </location>
</feature>
<gene>
    <name evidence="1" type="ORF">S01H1_77595</name>
</gene>
<name>X0YU71_9ZZZZ</name>
<organism evidence="1">
    <name type="scientific">marine sediment metagenome</name>
    <dbReference type="NCBI Taxonomy" id="412755"/>
    <lineage>
        <taxon>unclassified sequences</taxon>
        <taxon>metagenomes</taxon>
        <taxon>ecological metagenomes</taxon>
    </lineage>
</organism>
<dbReference type="EMBL" id="BARS01052162">
    <property type="protein sequence ID" value="GAG51878.1"/>
    <property type="molecule type" value="Genomic_DNA"/>
</dbReference>
<evidence type="ECO:0000313" key="1">
    <source>
        <dbReference type="EMBL" id="GAG51878.1"/>
    </source>
</evidence>
<reference evidence="1" key="1">
    <citation type="journal article" date="2014" name="Front. Microbiol.">
        <title>High frequency of phylogenetically diverse reductive dehalogenase-homologous genes in deep subseafloor sedimentary metagenomes.</title>
        <authorList>
            <person name="Kawai M."/>
            <person name="Futagami T."/>
            <person name="Toyoda A."/>
            <person name="Takaki Y."/>
            <person name="Nishi S."/>
            <person name="Hori S."/>
            <person name="Arai W."/>
            <person name="Tsubouchi T."/>
            <person name="Morono Y."/>
            <person name="Uchiyama I."/>
            <person name="Ito T."/>
            <person name="Fujiyama A."/>
            <person name="Inagaki F."/>
            <person name="Takami H."/>
        </authorList>
    </citation>
    <scope>NUCLEOTIDE SEQUENCE</scope>
    <source>
        <strain evidence="1">Expedition CK06-06</strain>
    </source>
</reference>
<protein>
    <submittedName>
        <fullName evidence="1">Uncharacterized protein</fullName>
    </submittedName>
</protein>
<comment type="caution">
    <text evidence="1">The sequence shown here is derived from an EMBL/GenBank/DDBJ whole genome shotgun (WGS) entry which is preliminary data.</text>
</comment>
<accession>X0YU71</accession>
<proteinExistence type="predicted"/>